<feature type="signal peptide" evidence="9">
    <location>
        <begin position="1"/>
        <end position="19"/>
    </location>
</feature>
<dbReference type="InterPro" id="IPR001905">
    <property type="entry name" value="Ammonium_transpt"/>
</dbReference>
<organism evidence="11 12">
    <name type="scientific">Neisseria dentiae</name>
    <dbReference type="NCBI Taxonomy" id="194197"/>
    <lineage>
        <taxon>Bacteria</taxon>
        <taxon>Pseudomonadati</taxon>
        <taxon>Pseudomonadota</taxon>
        <taxon>Betaproteobacteria</taxon>
        <taxon>Neisseriales</taxon>
        <taxon>Neisseriaceae</taxon>
        <taxon>Neisseria</taxon>
    </lineage>
</organism>
<evidence type="ECO:0000256" key="5">
    <source>
        <dbReference type="ARBA" id="ARBA00022989"/>
    </source>
</evidence>
<keyword evidence="3 8" id="KW-0813">Transport</keyword>
<dbReference type="RefSeq" id="WP_085365347.1">
    <property type="nucleotide sequence ID" value="NZ_CAUJPZ010000007.1"/>
</dbReference>
<dbReference type="InterPro" id="IPR029020">
    <property type="entry name" value="Ammonium/urea_transptr"/>
</dbReference>
<keyword evidence="9" id="KW-0732">Signal</keyword>
<protein>
    <recommendedName>
        <fullName evidence="8">Ammonium transporter</fullName>
    </recommendedName>
</protein>
<keyword evidence="7 8" id="KW-0924">Ammonia transport</keyword>
<keyword evidence="6 8" id="KW-0472">Membrane</keyword>
<dbReference type="InterPro" id="IPR024041">
    <property type="entry name" value="NH4_transpt_AmtB-like_dom"/>
</dbReference>
<accession>A0A1X3DDT0</accession>
<dbReference type="GO" id="GO:0005886">
    <property type="term" value="C:plasma membrane"/>
    <property type="evidence" value="ECO:0007669"/>
    <property type="project" value="UniProtKB-SubCell"/>
</dbReference>
<feature type="domain" description="Ammonium transporter AmtB-like" evidence="10">
    <location>
        <begin position="38"/>
        <end position="435"/>
    </location>
</feature>
<dbReference type="PANTHER" id="PTHR43029:SF10">
    <property type="entry name" value="AMMONIUM TRANSPORTER MEP2"/>
    <property type="match status" value="1"/>
</dbReference>
<evidence type="ECO:0000259" key="10">
    <source>
        <dbReference type="Pfam" id="PF00909"/>
    </source>
</evidence>
<evidence type="ECO:0000256" key="8">
    <source>
        <dbReference type="RuleBase" id="RU362002"/>
    </source>
</evidence>
<comment type="subcellular location">
    <subcellularLocation>
        <location evidence="8">Cell membrane</location>
        <topology evidence="8">Multi-pass membrane protein</topology>
    </subcellularLocation>
    <subcellularLocation>
        <location evidence="1">Membrane</location>
        <topology evidence="1">Multi-pass membrane protein</topology>
    </subcellularLocation>
</comment>
<dbReference type="InterPro" id="IPR018047">
    <property type="entry name" value="Ammonium_transpt_CS"/>
</dbReference>
<gene>
    <name evidence="11" type="ORF">BWD09_03475</name>
</gene>
<evidence type="ECO:0000256" key="9">
    <source>
        <dbReference type="SAM" id="SignalP"/>
    </source>
</evidence>
<keyword evidence="12" id="KW-1185">Reference proteome</keyword>
<feature type="transmembrane region" description="Helical" evidence="8">
    <location>
        <begin position="350"/>
        <end position="369"/>
    </location>
</feature>
<feature type="transmembrane region" description="Helical" evidence="8">
    <location>
        <begin position="163"/>
        <end position="185"/>
    </location>
</feature>
<dbReference type="PANTHER" id="PTHR43029">
    <property type="entry name" value="AMMONIUM TRANSPORTER MEP2"/>
    <property type="match status" value="1"/>
</dbReference>
<feature type="transmembrane region" description="Helical" evidence="8">
    <location>
        <begin position="295"/>
        <end position="314"/>
    </location>
</feature>
<dbReference type="Gene3D" id="1.10.3430.10">
    <property type="entry name" value="Ammonium transporter AmtB like domains"/>
    <property type="match status" value="1"/>
</dbReference>
<dbReference type="EMBL" id="MTBO01000005">
    <property type="protein sequence ID" value="OSI18040.1"/>
    <property type="molecule type" value="Genomic_DNA"/>
</dbReference>
<dbReference type="GO" id="GO:0008519">
    <property type="term" value="F:ammonium channel activity"/>
    <property type="evidence" value="ECO:0007669"/>
    <property type="project" value="InterPro"/>
</dbReference>
<proteinExistence type="inferred from homology"/>
<dbReference type="Pfam" id="PF00909">
    <property type="entry name" value="Ammonium_transp"/>
    <property type="match status" value="1"/>
</dbReference>
<evidence type="ECO:0000256" key="4">
    <source>
        <dbReference type="ARBA" id="ARBA00022692"/>
    </source>
</evidence>
<dbReference type="PROSITE" id="PS01219">
    <property type="entry name" value="AMMONIUM_TRANSP"/>
    <property type="match status" value="1"/>
</dbReference>
<dbReference type="SUPFAM" id="SSF111352">
    <property type="entry name" value="Ammonium transporter"/>
    <property type="match status" value="1"/>
</dbReference>
<evidence type="ECO:0000256" key="6">
    <source>
        <dbReference type="ARBA" id="ARBA00023136"/>
    </source>
</evidence>
<reference evidence="12" key="1">
    <citation type="submission" date="2017-01" db="EMBL/GenBank/DDBJ databases">
        <authorList>
            <person name="Wolfgang W.J."/>
            <person name="Cole J."/>
            <person name="Wroblewski D."/>
            <person name="Mcginnis J."/>
            <person name="Musser K.A."/>
        </authorList>
    </citation>
    <scope>NUCLEOTIDE SEQUENCE [LARGE SCALE GENOMIC DNA]</scope>
    <source>
        <strain evidence="12">DSM 19151</strain>
    </source>
</reference>
<feature type="transmembrane region" description="Helical" evidence="8">
    <location>
        <begin position="134"/>
        <end position="156"/>
    </location>
</feature>
<evidence type="ECO:0000313" key="11">
    <source>
        <dbReference type="EMBL" id="OSI18040.1"/>
    </source>
</evidence>
<comment type="similarity">
    <text evidence="2 8">Belongs to the ammonia transporter channel (TC 1.A.11.2) family.</text>
</comment>
<feature type="transmembrane region" description="Helical" evidence="8">
    <location>
        <begin position="263"/>
        <end position="283"/>
    </location>
</feature>
<dbReference type="OrthoDB" id="9814202at2"/>
<comment type="caution">
    <text evidence="11">The sequence shown here is derived from an EMBL/GenBank/DDBJ whole genome shotgun (WGS) entry which is preliminary data.</text>
</comment>
<evidence type="ECO:0000256" key="7">
    <source>
        <dbReference type="ARBA" id="ARBA00023177"/>
    </source>
</evidence>
<feature type="transmembrane region" description="Helical" evidence="8">
    <location>
        <begin position="231"/>
        <end position="251"/>
    </location>
</feature>
<sequence>MNALKILPLVLLYPAAASAAETDGWWQPFSAINSGDTAWVMTSAVLVLFMTLPGLALFYGGMVRKKNLLSTMMHSFSVGALVSVLWMLIGYSLAFTPGNAFIGGLERVLLNGMSLDVAKEMVTVSPNAGSVPEAVFMFFQMTFAVISTAIIAGAFAERMKYSAMMLFSGLWMLLVYVPTAHWVWGGGFMSTGGVFDYAGGTVVHINAGVAGLVAALVLGKRVGYGKESMPPHNMAFTLVGAAMLWVGWFGFNAGSAVAANASAGMAMAVTQIAAATGALVWLLCEKLVGHKPSALGLASGAVAGLVGITPAAGFVDPKGALVIGIVTAAGCYWASVILKRKLGYDDSLDAFGIHGFGGLIGAVLTGLVFNNQIFGGDAVIGKQVLIQLKDALTTIVYSGVMSFVILKVVSIVCGGLRVERDIEREGLDLNIHGERVE</sequence>
<evidence type="ECO:0000313" key="12">
    <source>
        <dbReference type="Proteomes" id="UP000193118"/>
    </source>
</evidence>
<dbReference type="STRING" id="194197.BWD09_03475"/>
<keyword evidence="4 8" id="KW-0812">Transmembrane</keyword>
<feature type="transmembrane region" description="Helical" evidence="8">
    <location>
        <begin position="320"/>
        <end position="338"/>
    </location>
</feature>
<evidence type="ECO:0000256" key="1">
    <source>
        <dbReference type="ARBA" id="ARBA00004141"/>
    </source>
</evidence>
<feature type="transmembrane region" description="Helical" evidence="8">
    <location>
        <begin position="395"/>
        <end position="416"/>
    </location>
</feature>
<name>A0A1X3DDT0_9NEIS</name>
<feature type="transmembrane region" description="Helical" evidence="8">
    <location>
        <begin position="197"/>
        <end position="219"/>
    </location>
</feature>
<dbReference type="AlphaFoldDB" id="A0A1X3DDT0"/>
<evidence type="ECO:0000256" key="3">
    <source>
        <dbReference type="ARBA" id="ARBA00022448"/>
    </source>
</evidence>
<feature type="transmembrane region" description="Helical" evidence="8">
    <location>
        <begin position="38"/>
        <end position="60"/>
    </location>
</feature>
<dbReference type="NCBIfam" id="TIGR00836">
    <property type="entry name" value="amt"/>
    <property type="match status" value="1"/>
</dbReference>
<keyword evidence="5 8" id="KW-1133">Transmembrane helix</keyword>
<dbReference type="Proteomes" id="UP000193118">
    <property type="component" value="Unassembled WGS sequence"/>
</dbReference>
<feature type="transmembrane region" description="Helical" evidence="8">
    <location>
        <begin position="72"/>
        <end position="94"/>
    </location>
</feature>
<dbReference type="GeneID" id="94582034"/>
<feature type="chain" id="PRO_5012982007" description="Ammonium transporter" evidence="9">
    <location>
        <begin position="20"/>
        <end position="437"/>
    </location>
</feature>
<evidence type="ECO:0000256" key="2">
    <source>
        <dbReference type="ARBA" id="ARBA00005887"/>
    </source>
</evidence>